<dbReference type="eggNOG" id="KOG4041">
    <property type="taxonomic scope" value="Eukaryota"/>
</dbReference>
<dbReference type="KEGG" id="tup:102495157"/>
<dbReference type="GO" id="GO:0005977">
    <property type="term" value="P:glycogen metabolic process"/>
    <property type="evidence" value="ECO:0007669"/>
    <property type="project" value="UniProtKB-KW"/>
</dbReference>
<dbReference type="GO" id="GO:0009966">
    <property type="term" value="P:regulation of signal transduction"/>
    <property type="evidence" value="ECO:0007669"/>
    <property type="project" value="InterPro"/>
</dbReference>
<keyword evidence="6" id="KW-0119">Carbohydrate metabolism</keyword>
<reference evidence="10" key="1">
    <citation type="submission" date="2012-07" db="EMBL/GenBank/DDBJ databases">
        <title>Genome of the Chinese tree shrew, a rising model animal genetically related to primates.</title>
        <authorList>
            <person name="Zhang G."/>
            <person name="Fan Y."/>
            <person name="Yao Y."/>
            <person name="Huang Z."/>
        </authorList>
    </citation>
    <scope>NUCLEOTIDE SEQUENCE [LARGE SCALE GENOMIC DNA]</scope>
</reference>
<dbReference type="Proteomes" id="UP000011518">
    <property type="component" value="Unassembled WGS sequence"/>
</dbReference>
<keyword evidence="5" id="KW-0650">Protein phosphatase inhibitor</keyword>
<name>L9KSP3_TUPCH</name>
<proteinExistence type="inferred from homology"/>
<keyword evidence="3" id="KW-0597">Phosphoprotein</keyword>
<dbReference type="GO" id="GO:0004864">
    <property type="term" value="F:protein phosphatase inhibitor activity"/>
    <property type="evidence" value="ECO:0007669"/>
    <property type="project" value="UniProtKB-KW"/>
</dbReference>
<organism evidence="9 10">
    <name type="scientific">Tupaia chinensis</name>
    <name type="common">Chinese tree shrew</name>
    <name type="synonym">Tupaia belangeri chinensis</name>
    <dbReference type="NCBI Taxonomy" id="246437"/>
    <lineage>
        <taxon>Eukaryota</taxon>
        <taxon>Metazoa</taxon>
        <taxon>Chordata</taxon>
        <taxon>Craniata</taxon>
        <taxon>Vertebrata</taxon>
        <taxon>Euteleostomi</taxon>
        <taxon>Mammalia</taxon>
        <taxon>Eutheria</taxon>
        <taxon>Euarchontoglires</taxon>
        <taxon>Scandentia</taxon>
        <taxon>Tupaiidae</taxon>
        <taxon>Tupaia</taxon>
    </lineage>
</organism>
<keyword evidence="10" id="KW-1185">Reference proteome</keyword>
<evidence type="ECO:0000256" key="5">
    <source>
        <dbReference type="ARBA" id="ARBA00023272"/>
    </source>
</evidence>
<dbReference type="Gene3D" id="6.10.250.1050">
    <property type="match status" value="2"/>
</dbReference>
<evidence type="ECO:0000313" key="10">
    <source>
        <dbReference type="Proteomes" id="UP000011518"/>
    </source>
</evidence>
<protein>
    <submittedName>
        <fullName evidence="9">Putative type-1 protein phosphatase inhibitor 4</fullName>
    </submittedName>
</protein>
<feature type="compositionally biased region" description="Basic and acidic residues" evidence="7">
    <location>
        <begin position="100"/>
        <end position="110"/>
    </location>
</feature>
<accession>L9KSP3</accession>
<evidence type="ECO:0000256" key="8">
    <source>
        <dbReference type="SAM" id="SignalP"/>
    </source>
</evidence>
<feature type="region of interest" description="Disordered" evidence="7">
    <location>
        <begin position="46"/>
        <end position="111"/>
    </location>
</feature>
<reference evidence="10" key="2">
    <citation type="journal article" date="2013" name="Nat. Commun.">
        <title>Genome of the Chinese tree shrew.</title>
        <authorList>
            <person name="Fan Y."/>
            <person name="Huang Z.Y."/>
            <person name="Cao C.C."/>
            <person name="Chen C.S."/>
            <person name="Chen Y.X."/>
            <person name="Fan D.D."/>
            <person name="He J."/>
            <person name="Hou H.L."/>
            <person name="Hu L."/>
            <person name="Hu X.T."/>
            <person name="Jiang X.T."/>
            <person name="Lai R."/>
            <person name="Lang Y.S."/>
            <person name="Liang B."/>
            <person name="Liao S.G."/>
            <person name="Mu D."/>
            <person name="Ma Y.Y."/>
            <person name="Niu Y.Y."/>
            <person name="Sun X.Q."/>
            <person name="Xia J.Q."/>
            <person name="Xiao J."/>
            <person name="Xiong Z.Q."/>
            <person name="Xu L."/>
            <person name="Yang L."/>
            <person name="Zhang Y."/>
            <person name="Zhao W."/>
            <person name="Zhao X.D."/>
            <person name="Zheng Y.T."/>
            <person name="Zhou J.M."/>
            <person name="Zhu Y.B."/>
            <person name="Zhang G.J."/>
            <person name="Wang J."/>
            <person name="Yao Y.G."/>
        </authorList>
    </citation>
    <scope>NUCLEOTIDE SEQUENCE [LARGE SCALE GENOMIC DNA]</scope>
</reference>
<dbReference type="STRING" id="246437.L9KSP3"/>
<sequence length="266" mass="29353">MVVVTVVTIVASHATLFVTLLLSALVTVAQTDCAAASDWSLKVGRAAAQRPTPPRALGSPRMAASATSQRPLKGILKKKSSTASSVEDPTQESGGATQEVQRKKSQKWDESNILATHRPAYRDYDLVKVNETNTPCITVQDDGEDSVSDVDTTVDILTKKLMTVDTSESNCEGEEQESLKAHSSQSLLDKVERQRLFEMKRKLHHNEGMNIKYARQLISQDLQSEEEEEDDYNETCLQDMNEEKTAMEDSDEAPTGDEQQTQSCDA</sequence>
<evidence type="ECO:0000256" key="7">
    <source>
        <dbReference type="SAM" id="MobiDB-lite"/>
    </source>
</evidence>
<evidence type="ECO:0000256" key="6">
    <source>
        <dbReference type="ARBA" id="ARBA00023277"/>
    </source>
</evidence>
<dbReference type="InParanoid" id="L9KSP3"/>
<evidence type="ECO:0000256" key="1">
    <source>
        <dbReference type="ARBA" id="ARBA00002900"/>
    </source>
</evidence>
<dbReference type="OrthoDB" id="551302at2759"/>
<feature type="compositionally biased region" description="Acidic residues" evidence="7">
    <location>
        <begin position="223"/>
        <end position="233"/>
    </location>
</feature>
<gene>
    <name evidence="9" type="ORF">TREES_T100018540</name>
</gene>
<keyword evidence="8" id="KW-0732">Signal</keyword>
<feature type="chain" id="PRO_5004000168" evidence="8">
    <location>
        <begin position="32"/>
        <end position="266"/>
    </location>
</feature>
<evidence type="ECO:0000256" key="2">
    <source>
        <dbReference type="ARBA" id="ARBA00005472"/>
    </source>
</evidence>
<feature type="compositionally biased region" description="Polar residues" evidence="7">
    <location>
        <begin position="257"/>
        <end position="266"/>
    </location>
</feature>
<evidence type="ECO:0000313" key="9">
    <source>
        <dbReference type="EMBL" id="ELW65821.1"/>
    </source>
</evidence>
<evidence type="ECO:0000256" key="4">
    <source>
        <dbReference type="ARBA" id="ARBA00022600"/>
    </source>
</evidence>
<dbReference type="PANTHER" id="PTHR12398:SF35">
    <property type="entry name" value="PROTEIN PHOSPHATASE INHIBITOR 2-RELATED"/>
    <property type="match status" value="1"/>
</dbReference>
<comment type="function">
    <text evidence="1">Inhibitor of protein-phosphatase 1.</text>
</comment>
<dbReference type="AlphaFoldDB" id="L9KSP3"/>
<feature type="region of interest" description="Disordered" evidence="7">
    <location>
        <begin position="167"/>
        <end position="186"/>
    </location>
</feature>
<dbReference type="PANTHER" id="PTHR12398">
    <property type="entry name" value="PROTEIN PHOSPHATASE INHIBITOR"/>
    <property type="match status" value="1"/>
</dbReference>
<feature type="region of interest" description="Disordered" evidence="7">
    <location>
        <begin position="220"/>
        <end position="266"/>
    </location>
</feature>
<evidence type="ECO:0000256" key="3">
    <source>
        <dbReference type="ARBA" id="ARBA00022553"/>
    </source>
</evidence>
<comment type="similarity">
    <text evidence="2">Belongs to the protein phosphatase inhibitor 2 family.</text>
</comment>
<dbReference type="EMBL" id="KB320673">
    <property type="protein sequence ID" value="ELW65821.1"/>
    <property type="molecule type" value="Genomic_DNA"/>
</dbReference>
<dbReference type="InterPro" id="IPR007062">
    <property type="entry name" value="PPI-2"/>
</dbReference>
<feature type="compositionally biased region" description="Polar residues" evidence="7">
    <location>
        <begin position="81"/>
        <end position="99"/>
    </location>
</feature>
<keyword evidence="4" id="KW-0321">Glycogen metabolism</keyword>
<dbReference type="Pfam" id="PF04979">
    <property type="entry name" value="IPP-2"/>
    <property type="match status" value="1"/>
</dbReference>
<feature type="signal peptide" evidence="8">
    <location>
        <begin position="1"/>
        <end position="31"/>
    </location>
</feature>